<reference evidence="2 3" key="2">
    <citation type="journal article" date="2012" name="Stand. Genomic Sci.">
        <title>Complete Genome Sequence of Clostridium clariflavum DSM 19732.</title>
        <authorList>
            <person name="Izquierdo J.A."/>
            <person name="Goodwin L."/>
            <person name="Davenport K.W."/>
            <person name="Teshima H."/>
            <person name="Bruce D."/>
            <person name="Detter C."/>
            <person name="Tapia R."/>
            <person name="Han S."/>
            <person name="Land M."/>
            <person name="Hauser L."/>
            <person name="Jeffries C.D."/>
            <person name="Han J."/>
            <person name="Pitluck S."/>
            <person name="Nolan M."/>
            <person name="Chen A."/>
            <person name="Huntemann M."/>
            <person name="Mavromatis K."/>
            <person name="Mikhailova N."/>
            <person name="Liolios K."/>
            <person name="Woyke T."/>
            <person name="Lynd L.R."/>
        </authorList>
    </citation>
    <scope>NUCLEOTIDE SEQUENCE [LARGE SCALE GENOMIC DNA]</scope>
    <source>
        <strain evidence="3">DSM 19732 / NBRC 101661 / EBR45</strain>
    </source>
</reference>
<dbReference type="eggNOG" id="COG1950">
    <property type="taxonomic scope" value="Bacteria"/>
</dbReference>
<dbReference type="InterPro" id="IPR007165">
    <property type="entry name" value="Phage_holin_4_2"/>
</dbReference>
<dbReference type="AlphaFoldDB" id="G8M398"/>
<feature type="transmembrane region" description="Helical" evidence="1">
    <location>
        <begin position="12"/>
        <end position="33"/>
    </location>
</feature>
<dbReference type="Pfam" id="PF04020">
    <property type="entry name" value="Phage_holin_4_2"/>
    <property type="match status" value="1"/>
</dbReference>
<organism evidence="2 3">
    <name type="scientific">Acetivibrio clariflavus (strain DSM 19732 / NBRC 101661 / EBR45)</name>
    <name type="common">Clostridium clariflavum</name>
    <dbReference type="NCBI Taxonomy" id="720554"/>
    <lineage>
        <taxon>Bacteria</taxon>
        <taxon>Bacillati</taxon>
        <taxon>Bacillota</taxon>
        <taxon>Clostridia</taxon>
        <taxon>Eubacteriales</taxon>
        <taxon>Oscillospiraceae</taxon>
        <taxon>Acetivibrio</taxon>
    </lineage>
</organism>
<dbReference type="HOGENOM" id="CLU_159834_0_0_9"/>
<evidence type="ECO:0008006" key="4">
    <source>
        <dbReference type="Google" id="ProtNLM"/>
    </source>
</evidence>
<accession>G8M398</accession>
<feature type="transmembrane region" description="Helical" evidence="1">
    <location>
        <begin position="39"/>
        <end position="58"/>
    </location>
</feature>
<reference evidence="3" key="1">
    <citation type="submission" date="2011-12" db="EMBL/GenBank/DDBJ databases">
        <title>Complete sequence of Clostridium clariflavum DSM 19732.</title>
        <authorList>
            <consortium name="US DOE Joint Genome Institute"/>
            <person name="Lucas S."/>
            <person name="Han J."/>
            <person name="Lapidus A."/>
            <person name="Cheng J.-F."/>
            <person name="Goodwin L."/>
            <person name="Pitluck S."/>
            <person name="Peters L."/>
            <person name="Teshima H."/>
            <person name="Detter J.C."/>
            <person name="Han C."/>
            <person name="Tapia R."/>
            <person name="Land M."/>
            <person name="Hauser L."/>
            <person name="Kyrpides N."/>
            <person name="Ivanova N."/>
            <person name="Pagani I."/>
            <person name="Kitzmiller T."/>
            <person name="Lynd L."/>
            <person name="Izquierdo J."/>
            <person name="Woyke T."/>
        </authorList>
    </citation>
    <scope>NUCLEOTIDE SEQUENCE [LARGE SCALE GENOMIC DNA]</scope>
    <source>
        <strain evidence="3">DSM 19732 / NBRC 101661 / EBR45</strain>
    </source>
</reference>
<keyword evidence="1" id="KW-0812">Transmembrane</keyword>
<feature type="transmembrane region" description="Helical" evidence="1">
    <location>
        <begin position="70"/>
        <end position="91"/>
    </location>
</feature>
<protein>
    <recommendedName>
        <fullName evidence="4">4 TMS phage holin, superfamily IV</fullName>
    </recommendedName>
</protein>
<evidence type="ECO:0000256" key="1">
    <source>
        <dbReference type="SAM" id="Phobius"/>
    </source>
</evidence>
<dbReference type="EMBL" id="CP003065">
    <property type="protein sequence ID" value="AEV70418.1"/>
    <property type="molecule type" value="Genomic_DNA"/>
</dbReference>
<dbReference type="PANTHER" id="PTHR37309">
    <property type="entry name" value="SLR0284 PROTEIN"/>
    <property type="match status" value="1"/>
</dbReference>
<keyword evidence="3" id="KW-1185">Reference proteome</keyword>
<evidence type="ECO:0000313" key="3">
    <source>
        <dbReference type="Proteomes" id="UP000005435"/>
    </source>
</evidence>
<dbReference type="STRING" id="720554.Clocl_3982"/>
<name>G8M398_ACECE</name>
<dbReference type="OrthoDB" id="1701386at2"/>
<sequence length="120" mass="12538" precursor="true">MANFNSRAEGYGITHFIIRLVVGAIVLGVTAALTPGFTISGIWPLLLATVVLAVLDYLALKLLGVNATPFGRGIAGFILAAVIIYVTQFFIVGYNVTLVGSIIGALIYGIIDAIIPGKSM</sequence>
<proteinExistence type="predicted"/>
<evidence type="ECO:0000313" key="2">
    <source>
        <dbReference type="EMBL" id="AEV70418.1"/>
    </source>
</evidence>
<feature type="transmembrane region" description="Helical" evidence="1">
    <location>
        <begin position="97"/>
        <end position="115"/>
    </location>
</feature>
<gene>
    <name evidence="2" type="ordered locus">Clocl_3982</name>
</gene>
<dbReference type="PANTHER" id="PTHR37309:SF1">
    <property type="entry name" value="SLR0284 PROTEIN"/>
    <property type="match status" value="1"/>
</dbReference>
<dbReference type="KEGG" id="ccl:Clocl_3982"/>
<dbReference type="Proteomes" id="UP000005435">
    <property type="component" value="Chromosome"/>
</dbReference>
<keyword evidence="1" id="KW-1133">Transmembrane helix</keyword>
<keyword evidence="1" id="KW-0472">Membrane</keyword>
<dbReference type="RefSeq" id="WP_014256918.1">
    <property type="nucleotide sequence ID" value="NC_016627.1"/>
</dbReference>